<dbReference type="VEuPathDB" id="VectorBase:BGLB022644"/>
<dbReference type="GO" id="GO:0005044">
    <property type="term" value="F:scavenger receptor activity"/>
    <property type="evidence" value="ECO:0007669"/>
    <property type="project" value="InterPro"/>
</dbReference>
<accession>A0A2C9KR93</accession>
<keyword evidence="2" id="KW-1133">Transmembrane helix</keyword>
<evidence type="ECO:0000256" key="1">
    <source>
        <dbReference type="ARBA" id="ARBA00022536"/>
    </source>
</evidence>
<reference evidence="3" key="1">
    <citation type="submission" date="2020-05" db="UniProtKB">
        <authorList>
            <consortium name="EnsemblMetazoa"/>
        </authorList>
    </citation>
    <scope>IDENTIFICATION</scope>
    <source>
        <strain evidence="3">BB02</strain>
    </source>
</reference>
<dbReference type="EnsemblMetazoa" id="BGLB022644-RA">
    <property type="protein sequence ID" value="BGLB022644-PA"/>
    <property type="gene ID" value="BGLB022644"/>
</dbReference>
<dbReference type="VEuPathDB" id="VectorBase:BGLAX_034840"/>
<evidence type="ECO:0000256" key="2">
    <source>
        <dbReference type="SAM" id="Phobius"/>
    </source>
</evidence>
<dbReference type="PANTHER" id="PTHR24043">
    <property type="entry name" value="SCAVENGER RECEPTOR CLASS F"/>
    <property type="match status" value="1"/>
</dbReference>
<organism evidence="3 4">
    <name type="scientific">Biomphalaria glabrata</name>
    <name type="common">Bloodfluke planorb</name>
    <name type="synonym">Freshwater snail</name>
    <dbReference type="NCBI Taxonomy" id="6526"/>
    <lineage>
        <taxon>Eukaryota</taxon>
        <taxon>Metazoa</taxon>
        <taxon>Spiralia</taxon>
        <taxon>Lophotrochozoa</taxon>
        <taxon>Mollusca</taxon>
        <taxon>Gastropoda</taxon>
        <taxon>Heterobranchia</taxon>
        <taxon>Euthyneura</taxon>
        <taxon>Panpulmonata</taxon>
        <taxon>Hygrophila</taxon>
        <taxon>Lymnaeoidea</taxon>
        <taxon>Planorbidae</taxon>
        <taxon>Biomphalaria</taxon>
    </lineage>
</organism>
<name>A0A2C9KR93_BIOGL</name>
<dbReference type="Proteomes" id="UP000076420">
    <property type="component" value="Unassembled WGS sequence"/>
</dbReference>
<proteinExistence type="predicted"/>
<keyword evidence="2" id="KW-0812">Transmembrane</keyword>
<feature type="transmembrane region" description="Helical" evidence="2">
    <location>
        <begin position="229"/>
        <end position="249"/>
    </location>
</feature>
<sequence length="252" mass="26932">MPSSTSYGFVTLSSTRSIKALTAVVTRTSTNESLTLLVCEVGIYIECKEGTWGVHCKNSCNKSCPGTCRFDDGLCNNACFGYSDPPRCNKVCGAKAWGLNCTNTCRNECFNSSCDRITGVCDKGCLGYSDPPQCTKDCESGFWGLNCIKECNTCVDSSCNSKTGWCDKGCVGFNDPPYCLMLCPAGSWGVNCTNQCNKSCDKLSCDSKTGICDLAVIKSSENTSRQSNIAIGIATSSALIFVVLCLIVLQAK</sequence>
<dbReference type="Gene3D" id="2.170.300.10">
    <property type="entry name" value="Tie2 ligand-binding domain superfamily"/>
    <property type="match status" value="1"/>
</dbReference>
<keyword evidence="2" id="KW-0472">Membrane</keyword>
<keyword evidence="1" id="KW-0245">EGF-like domain</keyword>
<evidence type="ECO:0000313" key="3">
    <source>
        <dbReference type="EnsemblMetazoa" id="BGLB022644-PA"/>
    </source>
</evidence>
<dbReference type="AlphaFoldDB" id="A0A2C9KR93"/>
<dbReference type="InterPro" id="IPR042635">
    <property type="entry name" value="MEGF10/SREC1/2-like"/>
</dbReference>
<dbReference type="KEGG" id="bgt:106075882"/>
<dbReference type="PANTHER" id="PTHR24043:SF8">
    <property type="entry name" value="EGF-LIKE DOMAIN-CONTAINING PROTEIN"/>
    <property type="match status" value="1"/>
</dbReference>
<protein>
    <submittedName>
        <fullName evidence="3">Uncharacterized protein</fullName>
    </submittedName>
</protein>
<gene>
    <name evidence="3" type="primary">106075882</name>
</gene>
<evidence type="ECO:0000313" key="4">
    <source>
        <dbReference type="Proteomes" id="UP000076420"/>
    </source>
</evidence>